<dbReference type="AlphaFoldDB" id="A0A518AU23"/>
<feature type="region of interest" description="Disordered" evidence="1">
    <location>
        <begin position="53"/>
        <end position="87"/>
    </location>
</feature>
<feature type="transmembrane region" description="Helical" evidence="2">
    <location>
        <begin position="106"/>
        <end position="133"/>
    </location>
</feature>
<dbReference type="RefSeq" id="WP_197528571.1">
    <property type="nucleotide sequence ID" value="NZ_CP036278.1"/>
</dbReference>
<feature type="compositionally biased region" description="Polar residues" evidence="1">
    <location>
        <begin position="53"/>
        <end position="62"/>
    </location>
</feature>
<reference evidence="3 4" key="1">
    <citation type="submission" date="2019-02" db="EMBL/GenBank/DDBJ databases">
        <title>Deep-cultivation of Planctomycetes and their phenomic and genomic characterization uncovers novel biology.</title>
        <authorList>
            <person name="Wiegand S."/>
            <person name="Jogler M."/>
            <person name="Boedeker C."/>
            <person name="Pinto D."/>
            <person name="Vollmers J."/>
            <person name="Rivas-Marin E."/>
            <person name="Kohn T."/>
            <person name="Peeters S.H."/>
            <person name="Heuer A."/>
            <person name="Rast P."/>
            <person name="Oberbeckmann S."/>
            <person name="Bunk B."/>
            <person name="Jeske O."/>
            <person name="Meyerdierks A."/>
            <person name="Storesund J.E."/>
            <person name="Kallscheuer N."/>
            <person name="Luecker S."/>
            <person name="Lage O.M."/>
            <person name="Pohl T."/>
            <person name="Merkel B.J."/>
            <person name="Hornburger P."/>
            <person name="Mueller R.-W."/>
            <person name="Bruemmer F."/>
            <person name="Labrenz M."/>
            <person name="Spormann A.M."/>
            <person name="Op den Camp H."/>
            <person name="Overmann J."/>
            <person name="Amann R."/>
            <person name="Jetten M.S.M."/>
            <person name="Mascher T."/>
            <person name="Medema M.H."/>
            <person name="Devos D.P."/>
            <person name="Kaster A.-K."/>
            <person name="Ovreas L."/>
            <person name="Rohde M."/>
            <person name="Galperin M.Y."/>
            <person name="Jogler C."/>
        </authorList>
    </citation>
    <scope>NUCLEOTIDE SEQUENCE [LARGE SCALE GENOMIC DNA]</scope>
    <source>
        <strain evidence="3 4">Pan181</strain>
    </source>
</reference>
<evidence type="ECO:0000313" key="3">
    <source>
        <dbReference type="EMBL" id="QDU58229.1"/>
    </source>
</evidence>
<sequence length="298" mass="30948">MALNVKCPCGKQYSVPESAAGKKGKCNSCGLTFVIPSPELSASNVAPAVSGQSEPVTASAEQGNKLAPHDDTENYNPFAAPTTSSAPDIPSSGVGTIDIRSAGLSWAIYLVFYGAVITLVSPVLLVTSLVISLVFRSDAIWIFIVGALGLVLLGYLLNTAGRVLCLVRAPSLGNAGLLVASIACDLSSIALTVLSVADITDHQITSLAGLLALASWLLFAFYLKAIAKLIGDASLVDEARRLTLILGVAVALPIVNSLLVLLFGSAMIAFGLGSFAIMLYGLVMYMLLIRHTAKAVRP</sequence>
<dbReference type="EMBL" id="CP036278">
    <property type="protein sequence ID" value="QDU58229.1"/>
    <property type="molecule type" value="Genomic_DNA"/>
</dbReference>
<keyword evidence="2" id="KW-1133">Transmembrane helix</keyword>
<accession>A0A518AU23</accession>
<name>A0A518AU23_9BACT</name>
<keyword evidence="4" id="KW-1185">Reference proteome</keyword>
<evidence type="ECO:0000256" key="2">
    <source>
        <dbReference type="SAM" id="Phobius"/>
    </source>
</evidence>
<feature type="transmembrane region" description="Helical" evidence="2">
    <location>
        <begin position="268"/>
        <end position="288"/>
    </location>
</feature>
<evidence type="ECO:0000313" key="4">
    <source>
        <dbReference type="Proteomes" id="UP000315750"/>
    </source>
</evidence>
<feature type="transmembrane region" description="Helical" evidence="2">
    <location>
        <begin position="177"/>
        <end position="197"/>
    </location>
</feature>
<organism evidence="3 4">
    <name type="scientific">Aeoliella mucimassa</name>
    <dbReference type="NCBI Taxonomy" id="2527972"/>
    <lineage>
        <taxon>Bacteria</taxon>
        <taxon>Pseudomonadati</taxon>
        <taxon>Planctomycetota</taxon>
        <taxon>Planctomycetia</taxon>
        <taxon>Pirellulales</taxon>
        <taxon>Lacipirellulaceae</taxon>
        <taxon>Aeoliella</taxon>
    </lineage>
</organism>
<gene>
    <name evidence="3" type="ORF">Pan181_44620</name>
</gene>
<feature type="transmembrane region" description="Helical" evidence="2">
    <location>
        <begin position="203"/>
        <end position="223"/>
    </location>
</feature>
<keyword evidence="2" id="KW-0812">Transmembrane</keyword>
<keyword evidence="2" id="KW-0472">Membrane</keyword>
<feature type="transmembrane region" description="Helical" evidence="2">
    <location>
        <begin position="139"/>
        <end position="157"/>
    </location>
</feature>
<protein>
    <submittedName>
        <fullName evidence="3">Uncharacterized protein</fullName>
    </submittedName>
</protein>
<evidence type="ECO:0000256" key="1">
    <source>
        <dbReference type="SAM" id="MobiDB-lite"/>
    </source>
</evidence>
<proteinExistence type="predicted"/>
<dbReference type="KEGG" id="amuc:Pan181_44620"/>
<feature type="transmembrane region" description="Helical" evidence="2">
    <location>
        <begin position="244"/>
        <end position="262"/>
    </location>
</feature>
<dbReference type="Proteomes" id="UP000315750">
    <property type="component" value="Chromosome"/>
</dbReference>